<keyword evidence="1" id="KW-0175">Coiled coil</keyword>
<feature type="region of interest" description="Disordered" evidence="2">
    <location>
        <begin position="5410"/>
        <end position="5448"/>
    </location>
</feature>
<feature type="coiled-coil region" evidence="1">
    <location>
        <begin position="205"/>
        <end position="271"/>
    </location>
</feature>
<feature type="domain" description="Fibrous sheath-interacting protein 2 C-terminal" evidence="3">
    <location>
        <begin position="4950"/>
        <end position="5204"/>
    </location>
</feature>
<accession>A0A8C5YY53</accession>
<reference evidence="4" key="1">
    <citation type="submission" date="2025-08" db="UniProtKB">
        <authorList>
            <consortium name="Ensembl"/>
        </authorList>
    </citation>
    <scope>IDENTIFICATION</scope>
</reference>
<dbReference type="GeneTree" id="ENSGT00680000100018"/>
<feature type="region of interest" description="Disordered" evidence="2">
    <location>
        <begin position="280"/>
        <end position="312"/>
    </location>
</feature>
<feature type="domain" description="Fibrous sheath-interacting protein 2 C-terminal" evidence="3">
    <location>
        <begin position="4392"/>
        <end position="4801"/>
    </location>
</feature>
<feature type="compositionally biased region" description="Basic and acidic residues" evidence="2">
    <location>
        <begin position="1524"/>
        <end position="1534"/>
    </location>
</feature>
<evidence type="ECO:0000259" key="3">
    <source>
        <dbReference type="Pfam" id="PF15783"/>
    </source>
</evidence>
<dbReference type="PANTHER" id="PTHR47315:SF3">
    <property type="entry name" value="FIBROUS SHEATH-INTERACTING PROTEIN 2-LIKE"/>
    <property type="match status" value="1"/>
</dbReference>
<feature type="compositionally biased region" description="Polar residues" evidence="2">
    <location>
        <begin position="1341"/>
        <end position="1357"/>
    </location>
</feature>
<organism evidence="4 5">
    <name type="scientific">Marmota marmota marmota</name>
    <name type="common">Alpine marmot</name>
    <dbReference type="NCBI Taxonomy" id="9994"/>
    <lineage>
        <taxon>Eukaryota</taxon>
        <taxon>Metazoa</taxon>
        <taxon>Chordata</taxon>
        <taxon>Craniata</taxon>
        <taxon>Vertebrata</taxon>
        <taxon>Euteleostomi</taxon>
        <taxon>Mammalia</taxon>
        <taxon>Eutheria</taxon>
        <taxon>Euarchontoglires</taxon>
        <taxon>Glires</taxon>
        <taxon>Rodentia</taxon>
        <taxon>Sciuromorpha</taxon>
        <taxon>Sciuridae</taxon>
        <taxon>Xerinae</taxon>
        <taxon>Marmotini</taxon>
        <taxon>Marmota</taxon>
    </lineage>
</organism>
<dbReference type="InterPro" id="IPR038891">
    <property type="entry name" value="FSIP2"/>
</dbReference>
<evidence type="ECO:0000256" key="2">
    <source>
        <dbReference type="SAM" id="MobiDB-lite"/>
    </source>
</evidence>
<feature type="compositionally biased region" description="Basic and acidic residues" evidence="2">
    <location>
        <begin position="5426"/>
        <end position="5440"/>
    </location>
</feature>
<evidence type="ECO:0000256" key="1">
    <source>
        <dbReference type="SAM" id="Coils"/>
    </source>
</evidence>
<dbReference type="InterPro" id="IPR031554">
    <property type="entry name" value="FSIP2_C"/>
</dbReference>
<dbReference type="Proteomes" id="UP000694407">
    <property type="component" value="Unplaced"/>
</dbReference>
<reference evidence="4" key="2">
    <citation type="submission" date="2025-09" db="UniProtKB">
        <authorList>
            <consortium name="Ensembl"/>
        </authorList>
    </citation>
    <scope>IDENTIFICATION</scope>
</reference>
<dbReference type="Ensembl" id="ENSMMMT00000005915.1">
    <property type="protein sequence ID" value="ENSMMMP00000005179.1"/>
    <property type="gene ID" value="ENSMMMG00000004730.1"/>
</dbReference>
<feature type="region of interest" description="Disordered" evidence="2">
    <location>
        <begin position="2446"/>
        <end position="2537"/>
    </location>
</feature>
<dbReference type="Pfam" id="PF15783">
    <property type="entry name" value="FSIP2"/>
    <property type="match status" value="4"/>
</dbReference>
<proteinExistence type="predicted"/>
<feature type="region of interest" description="Disordered" evidence="2">
    <location>
        <begin position="1341"/>
        <end position="1364"/>
    </location>
</feature>
<feature type="domain" description="Fibrous sheath-interacting protein 2 C-terminal" evidence="3">
    <location>
        <begin position="5589"/>
        <end position="6455"/>
    </location>
</feature>
<feature type="compositionally biased region" description="Basic and acidic residues" evidence="2">
    <location>
        <begin position="3672"/>
        <end position="3681"/>
    </location>
</feature>
<evidence type="ECO:0000313" key="5">
    <source>
        <dbReference type="Proteomes" id="UP000694407"/>
    </source>
</evidence>
<name>A0A8C5YY53_MARMA</name>
<sequence>MELYLNSCSKSAKVAATKVATSTLKAEKDCGIVSKRTIPEVGVSHLLDMPLGVKLPVLPGSTNVFYTTNISEMLYQPSFGFNLNDPYCRLLEPSYKNLHDPHLKTYYKRKDIALAWHACGPGSILSTTYKQRCCKMIEKQVNDLQENKGVYDNCDATRFQQWLLQGSSQTTPDQDLLIKHRYLHMISRELDKNENTTERQSALQMKEEERRHQEHLRRKLNLHRQIEEEWKTKEMFLLTKIREEVKREAKVEEQRRKIRQEIDRKKQALLEKKIAYHYQKGQRNGHKASESQENILENKRQDETGKREKRTKKPFSTYMVKTKTLAKVTYEELNTIIHNIMTWVVAAVTSILYPVVTNYEERIKNNTCLKSYDSSLSSDSSRCCSTCSEILVYEPNMTFQAEPFAKVPNRSMENLPTPSKFSSADTEIKFVGKSHQKKKIYIALESDYSETFDHPKVKVCESDSDLFVPSKAGTKIPKDAATKTDGLEYPPSSDEKANVVNEMQELKDIFVNFKYYLKEETELTLENIFREIMSDLTQTIPTLTSTTAEVSVNHTDANTKQIISNVNISSTASEIVENVLGKLQHAIEKKCSEVFSQEDVSVHFKSDLTPSGEYFISPKEKSLNNSLPCTLENMRDIADDLVRVILEKLKALASSKQNEFVHLQVTPKHAYQQHTKDPTCSLLQRKISSIRKSSTEPDAAILQNLVSNILSQSSLFGHIEEAINTILDYIQIGLNNERLTATEETVFTLQVLDDILTQFHQKSRERDVQIKRCSTLSGLSDPEEENRLTGSRVADGPRYGQLLIPINVPGMVLYSEDENEEINNIVENVLISSIKDEKGKSQGQFPDHWSKRGNDDLEYKRNIDLPTTFACPGKEVFQVWRISTDLPAFNNTDFLKDKPCLKKDIWIFSQDEKHKIEIASENVITSTLAEVLKDIPSLSLGYLANKNGQEASLLTSGKPQVLSHQEWMDQLFSATEIHTVAEELADAVLKILYMSSSHITSATKSLHQTSVFISDVPNKEPLEIWLESKKKIFLSALGKDSTRYPQLEHEESISTSEPIVHITDKITHTIFKKLNSFISPKLQKCLKPGSSAAPGKKSFFQPLVSTYATKVVKIVLDGIQKGLKCNKKNQNLRIRGLPRNFKDTEFPLNTEKELDSAVMKLSDNIMTSSLVTCICEVLSGVTDKSNTLLPSKELRSKFLCGTADIDQQTVSPFHWPPIQKEVHKNAGLQILDRIEDTLYDMLCKLAGDQLHPLSSDESNREWIDLRMTTALDPDIQHISQSILEDIIRKLCSTENSSFIYSEFKDISNYIDTDSLSFFSLIEEMNRCSNIISTLMSGVNRQDSQEMTANNRKTTAPKTGSAKEKYSDKSKVRTLDILESVFVKLEGFVNKNFKTLGSIIDGNKKSNKMDWENESTNMGASTHEERLHSALQMHTKKIASAILKAIQTELNVSLPDLETCVHNPLQEKQMLKKLVNLVLDGMLPDSCDKTEPEEKNNESYRYRPIYGNFLPGGAGPESYLEDNADTEKESAGEQRPLELEAKSDSFEQQELERILKKIEIELKEPQKSPAVPIIRNILNEIFQNDLIDQLNALSLPQSRLRDILHAGDEPFAQTSVRALEKKMAHLVSEADVTIVADGIIRIIFQKLYSATMTDRNACENRYNTITIPSNVSFHEYTSGGKSSAFSTILGRNSCTLQTRFNIGKLTRTNVVEDIIQSVLTNLEAFVTSKVKSLFYPQINFTVPMTFPLQKEVTTSSQSCLSNEDSCSDDQVSSCSVDHKKSQKTTSICQLTGSQLSMYATQLTRHILQGIKHMLDKEVKNPVLSHNVVSGSITSQIVNTTLDIISTKGKYIENTAGRKTDPSQPENVVEKLFKKSNYRKKLQFQILDTIERILSDICEKTLEENNLSYFVPSVKYNVGGRYLETNSGTVPKCTNKDIQMTLVPKSCVTMISNDMVDIVLKSLSSAVMLGIQAKDSVSVRSSLTLCGEFPTAECQQSLVMDPTQERKKQRFPFSRRDTLLKSAFSDDSQTTILKKHDTKPFTPDPCEGNAHFITKTIFNRLNVFITERIQSLLTFNPQNGEKSFVSPEITNYKQNDRVFLESKQMPSDVNILKISTDKTILSQEATNYTFGSYKERHRHTIHVSQGSLKEYADIIASTILMLIKSDIDLEIQKTYPYSNNALFQENIIANETINNILKNLNKKLSSKDSSFYSKQNSDVITQLAVQNEILPGQRKMDFNPELSLISKYPNQNQIISEEENLGRILEEIFRNRESGQEKTPVVLGSVKDILKKAYQRVMEDIDHGSPSGELSHCTTDSKIKTTAVRKKPLLSQISRVTNDIVECVYGKMFSIVVTTLYENKDSKRELEIPGSDESPMKPSCFRGLKQAEKRNPPPECVTSQVYSFTDFKSVILLETTLLELSPLHVGNELVQMIFQKITNFVWLNLDESSSPSHQSDETPPQRPCSSKAGPKGSPGPGIRKNFKTKSKAISVSKFGTKPQSRPSGGKAKSKTKSSSTEKLPRGSQSKLATGPQHLVSAEDAQNSLVKTKLPPEELKMHAINIVCTILETIVNEFQKVKQNRTTINIKALPLNQLMTASEIVNNILEGLYATKNNLVTPTKGSQPDKFKLSQKNLTTISLPNPEARFSLENVSSQLEKIFPKEVIFKQMFDIWQTESSDMKNEKCKLLVVAETVLNEILIKAKELEQSVSLLNLAPLETCESRYHNFRRASAGTEDFQKQINIFSHEIVEILFEKLKLCFLNQVLTTESKETQVSKRQTLVRTNNSNDASIYNTELKDKIYLGSCHKIAQEIIEGVLNILESFADLQFKHVSTYAFSEIVKMPIENFLAGQQKPSMKKLLPKLQPLSKFPHDSKSNTMISQENIQDTLRQLYSFHSELLTYAVNTVNDMLGIIKNKTDKEKQQVEPSSIHALEENTVTSQIISTLMEQCTHFYESLIKNHPKEHLLRGTENAYTVNWAKSSNGVEMLTSTPNGLSPRDNPSQTSGLVFYSEEDKRKGRASSKSPMYVRYSAGDTSKTKDAMKKIEREVKPSCSRSEAQDLRHFNQSIKGNTHFLKDSVLPKLSQKSGVPEQSALEHTLCFTKMEEGENQRLLHSNKIQTTVSSLKIGLAAENIVNSILLSYDLPGSLTHTNENMETMKSFLVSKEKASFVIPKEQKDEKKSLLKIWRERIGYKTEKENKSLETSRNFTLLDKWKNKSPSLEKITAFKEVQVVAFTDQELGPNEIHLIARYITTSVITHFKKFEATGPQDEKVSNSSTLLRKKYESKQPLRSINSDFSLNEFCEHLTKLVISYILSRIFDCNQDSETRQKSLESQNAALNKIILIHSQLFESRSISIRKLALNISEIIIQILLNSDILKVDIRQQMVSRKIKYIYCPRVDVTDFKNVFQNLLIGVIHVLSKDMGINEQSDSKGRNKSLSMLTSCSETIHNKTKSMKRQIGPRDWKSVLIPRMDQLIQKSKLNSLACKLGTLIGSLKTRESKIVVNKIFNIVLDLFLSDKCPNWDMDSGQIAMTMYPSLSNQQSHSTPRENLMLSPKSAFLLNVVCEKLITMLLEECAPNNSFKSDPLSDEISAECQLFNILQNVCSLFEGYDMSNLLENLEEIDQESMVSIISHNLVKSLMEKLSHNVQQPLRSPIFAKKHLTYETRETFSSFPKTKRPELNESRQGKGSAKVKSDDNKPLIGAFNNVREIFPKIQAPFSRHIPRKSSCLPPLQRPGKKAMNVIGVYSATFLEEIISGIFLSFYTSLWAKNVNITEIQLNEMNGLGVNSVVNMFNNAQVTVLRDVEEKIYFPSVSKEIVSKIVDSVYNDVLWEYELQVACGDNLTHAITSIAEQITNGILIEILDYQLPLYLLENLTPNSYCPLKAENILQKLQNNLKELNYQVQHSPGYTTMLSHSFLEDVIRKLLFQLLPLSSKASCLGNNLMTSDFDEISTCIINKVMLSISKHKIWLTKYDRQNLYMESNLQNMVDSIYGNIMQMYDSLVSIQKIIASQSPILVDQMASLIIQEIIENHLQPFLCGDALPHSKTPLDEISNMVKEVLSEVTQPQRHCKTPSSLGMSFYPNAFVEEVVGRLLSRIFNPKYNTETELDKMTQNLVNSINKHFSKAKIYILRDDQKHSFPTIDTDTVDELVNSVYKNVLKQYGLDPETVNKQPKDSELFAEHLTNLIVEDISGYLFHPLFSGDLSASSYATLTVQNVIQNIFSGISKSTKPTQHLSPYNTMLPYTFLEDLIKVLLSRIFPPSLCMLSHAETPEDRSQINVNEFSSKLINDIKGKISQHEIRFSKDRDTDSVYSDDDAQHLIDSVFRNILQNSGSQEEIEHNITSSNEVLIDRIAGFIIKNICQQHLHPFVYGNLSPPSTCTYVNDARRQQSFSNAYPSVFLEDVICGVLRKIFHRVLGIVQTKSVTNSENELLETSEELIYLITEELSKAQVIILENVQEQLCLPTVDRDVILKITDTVYSKVLQEYELEPSPDKDFLSDTMKLSERITKIILAEVVDFQIHPDLVAKLPFKSYSRLNIDVLIKRVHDNITKSRLQRQTSTTYTTILSHTHLEKIVTKVLSQRSPLDFSAEDPELLQLDLSKTIMGLTDKIMSIISKHAICITKHGCEKQHIVSEKDIQAMVDAIYTNISHSNLYHSLTKDKKDISNIPVTKIASYIIKEIFNHHLQSFLPEDKTLPSGTLDQTYKHKARDPKKRELSFIINSAAFLEEVISEVLCKILYVFSHSLLATANITDIATALVRSIVSEFNASEILVVDNLDENLYLSEEYKEMVQKTVNLIYEKILDEYKSLIHVYSAIKSDVTNFGRQIYCLLLGEIYDYQVEALISGEFAMSSYTSLQEENIIRNVLSIINDDSYILPSCITVLPRALLEDMIYKLLAYIFPSSVTETELKEEEVSPDYDFVGAASKLTDEIITEISEHQIRLATAEEYAESIQLDVIEDFVDSICNNMKKIKFQADTQKDVCQRGGSFLEKIAGFIMKEIVDHHLRPFLYDEESSSNNLPENNYAIELSNSVKEKTSSLPQEASVYSASFLEDVIIDLIHKFSTLQTISENPKDKEMSEDQLVGMAINFANILIGEFKKSEVKVLENAEETFSCPPIDKEIVDKVSDSVYEQVMELYRPNNVQKDDSSKIVAEMIAALAKNAISAFKIQPLFWGDWSSTIFSFLDVDNIIQKVQCLPYKSFTKINRSLKNKMDTSKIYRGTFIVKEDFKKEDTSMKKGSIYEPICTAITSIMKNKVTTIESELDGGVAYKNKGGKKESSSRDNEKGHDDEIYQHFSPATIDKKNKNVLLELDFKIDDKKNNEEREGTFKKEDVSFELPSWKSKVKEKRRHSPAYKVIDDKPIFHPKQVQKNITESIYSNIIETSSFQGPIDDSTFQSCLDDKAAYVTQEAGRDLVQPVSTNSASQDAPAPKEKNEKCKDEQTKSKLSKPVYPLDLPGKNSGILPANFLEDVISEIVNKLIFYSSPGTDDACKNITSDINKDELHVTAMKLIDSLLKEFSDAQIKILNPDQGNQSIPTADKVPSVHKVSLRQKETSVAKRPSEIKMIIMDKIPFTHRIPPVTHMPFSDSKTLMAQTPSIDKMLVNKVVHSSICNILQEYRSQECICKDINRNSEIVAKRLANAVIEELLQHQVNMLLCNQVPASVCLPLESKEFVRRIQKVSQKAYKECQTSCPYTIMLPYEFLESVTSSLLSKIFLNTKAGESDYSSTELNFLQMKLVNKIMTEISKDKHMIVQYVESLHPNDDEIVQLVVQTIYNNLLSQFVSQESIQNCFTSGCRMLSETIVNLVVREMAGNQLQNYFSGELTPQQCTEVDNVVENILKSVIQTTEFPQLPQLLAYELPFNIIEEIAVKFLSKILSVFPNVDSEPENYMNDEVQNITSKILNSFQEYMSKSQIKVVPQAKEAHTISLADSATIEKVVTSVYNTVLKQSGSHVAMYKDLMGKSNMLSDIIGYLMVKEISNSEFHPQVEEEPSSSELVLEAVTIMEKVVKMIDNLRSKEKPSLRKNGVLDATILEEMLALFLAKIAKLPTTSNKDAKNLSKPELNRIASHLTKSVIDEIARNNISVIPANPEEQLNSESIEIISQIVDSLYNHILQQCGTPEELYYDIKNTNFFPNKVASLIINKILNCPQEIFTSKNVYANLFGNLDIGRIIEKTHEHAVKMDTRLEKKESYQDLPQEQLPIKIIPHHGKKPINIDPHIVAEHLGVISIKTQSLEKLQVKCLAITGHTIEALRRASISGIGHSKYSSIATMQRKDTRISLDKTGRLNVKPLEVTSRNSFQNLLKPDITKVELLKDVQNKKDLIIRLVAHDIDKRGSENKVEEGLTSDEDEVILQEVVKEAFTEEPIQGPVEEDTKPIANPVTSPKPLVSKRSLKKFLSFSKYRHPNSRTSIKNIERISTQWRESKMTEPKITVSEVRVPTLKSSTDTNSSYWERKTRSKEMRSSTEPIHFAIHRIMSSSSYNEDDLPSYSRYPQLKQHELVKKIEICNKYYA</sequence>
<feature type="region of interest" description="Disordered" evidence="2">
    <location>
        <begin position="1513"/>
        <end position="1534"/>
    </location>
</feature>
<keyword evidence="5" id="KW-1185">Reference proteome</keyword>
<feature type="domain" description="Fibrous sheath-interacting protein 2 C-terminal" evidence="3">
    <location>
        <begin position="3806"/>
        <end position="4203"/>
    </location>
</feature>
<evidence type="ECO:0000313" key="4">
    <source>
        <dbReference type="Ensembl" id="ENSMMMP00000005179.1"/>
    </source>
</evidence>
<feature type="region of interest" description="Disordered" evidence="2">
    <location>
        <begin position="3663"/>
        <end position="3690"/>
    </location>
</feature>
<dbReference type="PANTHER" id="PTHR47315">
    <property type="entry name" value="FIBROUS SHEATH INTERACTING PROTEIN 2"/>
    <property type="match status" value="1"/>
</dbReference>
<protein>
    <recommendedName>
        <fullName evidence="3">Fibrous sheath-interacting protein 2 C-terminal domain-containing protein</fullName>
    </recommendedName>
</protein>
<feature type="compositionally biased region" description="Basic and acidic residues" evidence="2">
    <location>
        <begin position="296"/>
        <end position="306"/>
    </location>
</feature>